<dbReference type="EMBL" id="JARJLG010000024">
    <property type="protein sequence ID" value="KAJ7770305.1"/>
    <property type="molecule type" value="Genomic_DNA"/>
</dbReference>
<proteinExistence type="predicted"/>
<accession>A0AAD7NQ28</accession>
<dbReference type="AlphaFoldDB" id="A0AAD7NQ28"/>
<reference evidence="1" key="1">
    <citation type="submission" date="2023-03" db="EMBL/GenBank/DDBJ databases">
        <title>Massive genome expansion in bonnet fungi (Mycena s.s.) driven by repeated elements and novel gene families across ecological guilds.</title>
        <authorList>
            <consortium name="Lawrence Berkeley National Laboratory"/>
            <person name="Harder C.B."/>
            <person name="Miyauchi S."/>
            <person name="Viragh M."/>
            <person name="Kuo A."/>
            <person name="Thoen E."/>
            <person name="Andreopoulos B."/>
            <person name="Lu D."/>
            <person name="Skrede I."/>
            <person name="Drula E."/>
            <person name="Henrissat B."/>
            <person name="Morin E."/>
            <person name="Kohler A."/>
            <person name="Barry K."/>
            <person name="LaButti K."/>
            <person name="Morin E."/>
            <person name="Salamov A."/>
            <person name="Lipzen A."/>
            <person name="Mereny Z."/>
            <person name="Hegedus B."/>
            <person name="Baldrian P."/>
            <person name="Stursova M."/>
            <person name="Weitz H."/>
            <person name="Taylor A."/>
            <person name="Grigoriev I.V."/>
            <person name="Nagy L.G."/>
            <person name="Martin F."/>
            <person name="Kauserud H."/>
        </authorList>
    </citation>
    <scope>NUCLEOTIDE SEQUENCE</scope>
    <source>
        <strain evidence="1">CBHHK188m</strain>
    </source>
</reference>
<comment type="caution">
    <text evidence="1">The sequence shown here is derived from an EMBL/GenBank/DDBJ whole genome shotgun (WGS) entry which is preliminary data.</text>
</comment>
<protein>
    <submittedName>
        <fullName evidence="1">Uncharacterized protein</fullName>
    </submittedName>
</protein>
<sequence length="120" mass="13090">MLVSYLTSIKIPHGISGVDLREWHLAIIGYASLRKANVYSFKLAFGPNPGISATAIDLLSATLFVSWDAVLYTATGVYHTGMLDTVEPGTLQVDKGHGHIIFVLQKNLKLEARVVVLQLL</sequence>
<organism evidence="1 2">
    <name type="scientific">Mycena maculata</name>
    <dbReference type="NCBI Taxonomy" id="230809"/>
    <lineage>
        <taxon>Eukaryota</taxon>
        <taxon>Fungi</taxon>
        <taxon>Dikarya</taxon>
        <taxon>Basidiomycota</taxon>
        <taxon>Agaricomycotina</taxon>
        <taxon>Agaricomycetes</taxon>
        <taxon>Agaricomycetidae</taxon>
        <taxon>Agaricales</taxon>
        <taxon>Marasmiineae</taxon>
        <taxon>Mycenaceae</taxon>
        <taxon>Mycena</taxon>
    </lineage>
</organism>
<keyword evidence="2" id="KW-1185">Reference proteome</keyword>
<evidence type="ECO:0000313" key="1">
    <source>
        <dbReference type="EMBL" id="KAJ7770305.1"/>
    </source>
</evidence>
<name>A0AAD7NQ28_9AGAR</name>
<evidence type="ECO:0000313" key="2">
    <source>
        <dbReference type="Proteomes" id="UP001215280"/>
    </source>
</evidence>
<dbReference type="Proteomes" id="UP001215280">
    <property type="component" value="Unassembled WGS sequence"/>
</dbReference>
<gene>
    <name evidence="1" type="ORF">DFH07DRAFT_768814</name>
</gene>